<dbReference type="GO" id="GO:0060003">
    <property type="term" value="P:copper ion export"/>
    <property type="evidence" value="ECO:0007669"/>
    <property type="project" value="TreeGrafter"/>
</dbReference>
<evidence type="ECO:0000313" key="7">
    <source>
        <dbReference type="Proteomes" id="UP000316714"/>
    </source>
</evidence>
<dbReference type="EMBL" id="SIHJ01000007">
    <property type="protein sequence ID" value="TWT29586.1"/>
    <property type="molecule type" value="Genomic_DNA"/>
</dbReference>
<evidence type="ECO:0000256" key="1">
    <source>
        <dbReference type="ARBA" id="ARBA00022448"/>
    </source>
</evidence>
<accession>A0A5C5UTN8</accession>
<comment type="caution">
    <text evidence="6">The sequence shown here is derived from an EMBL/GenBank/DDBJ whole genome shotgun (WGS) entry which is preliminary data.</text>
</comment>
<dbReference type="OrthoDB" id="259511at2"/>
<dbReference type="InterPro" id="IPR051909">
    <property type="entry name" value="MFP_Cation_Efflux"/>
</dbReference>
<keyword evidence="7" id="KW-1185">Reference proteome</keyword>
<dbReference type="InterPro" id="IPR058647">
    <property type="entry name" value="BSH_CzcB-like"/>
</dbReference>
<evidence type="ECO:0000259" key="4">
    <source>
        <dbReference type="Pfam" id="PF25954"/>
    </source>
</evidence>
<feature type="signal peptide" evidence="3">
    <location>
        <begin position="1"/>
        <end position="24"/>
    </location>
</feature>
<gene>
    <name evidence="6" type="ORF">KOR34_51400</name>
</gene>
<dbReference type="Pfam" id="PF25973">
    <property type="entry name" value="BSH_CzcB"/>
    <property type="match status" value="1"/>
</dbReference>
<sequence precursor="true">MSVLRYSRLITAVVLLLVAGPARGQSNSNDAPVNVDSVVLRLLHEANAPAQRAGVLTKLLAKEGDVVRKGDVLAELDERDAALVEQSARLELEIAKRKAENDIQVRFAAKANEVAAAELRRSEESVRSFPKSVSRSQMDVERLEVEKTALEREQAEHNQELSTMEVDVKKSAVNAARLERLLRRIAAPLDGVVVDAPAKLGEWLEPGQLAFRLVNVSRLKAEGFVTASDARRIAAGDQARLRLPGEEQEFTGRVVFVSPEIDPINNQVRVWAEIDNGQQLLRPGQHAEMAIEQANP</sequence>
<dbReference type="Gene3D" id="2.40.30.170">
    <property type="match status" value="1"/>
</dbReference>
<feature type="coiled-coil region" evidence="2">
    <location>
        <begin position="133"/>
        <end position="167"/>
    </location>
</feature>
<dbReference type="RefSeq" id="WP_146568943.1">
    <property type="nucleotide sequence ID" value="NZ_SIHJ01000007.1"/>
</dbReference>
<feature type="domain" description="CzcB-like barrel-sandwich hybrid" evidence="5">
    <location>
        <begin position="51"/>
        <end position="213"/>
    </location>
</feature>
<feature type="chain" id="PRO_5022754428" evidence="3">
    <location>
        <begin position="25"/>
        <end position="296"/>
    </location>
</feature>
<protein>
    <submittedName>
        <fullName evidence="6">Multidrug resistance protein MdtN</fullName>
    </submittedName>
</protein>
<dbReference type="PANTHER" id="PTHR30097">
    <property type="entry name" value="CATION EFFLUX SYSTEM PROTEIN CUSB"/>
    <property type="match status" value="1"/>
</dbReference>
<dbReference type="Proteomes" id="UP000316714">
    <property type="component" value="Unassembled WGS sequence"/>
</dbReference>
<dbReference type="SUPFAM" id="SSF111369">
    <property type="entry name" value="HlyD-like secretion proteins"/>
    <property type="match status" value="1"/>
</dbReference>
<dbReference type="AlphaFoldDB" id="A0A5C5UTN8"/>
<proteinExistence type="predicted"/>
<name>A0A5C5UTN8_9BACT</name>
<evidence type="ECO:0000259" key="5">
    <source>
        <dbReference type="Pfam" id="PF25973"/>
    </source>
</evidence>
<dbReference type="GO" id="GO:0015679">
    <property type="term" value="P:plasma membrane copper ion transport"/>
    <property type="evidence" value="ECO:0007669"/>
    <property type="project" value="TreeGrafter"/>
</dbReference>
<feature type="domain" description="CusB-like beta-barrel" evidence="4">
    <location>
        <begin position="227"/>
        <end position="293"/>
    </location>
</feature>
<dbReference type="GO" id="GO:0030313">
    <property type="term" value="C:cell envelope"/>
    <property type="evidence" value="ECO:0007669"/>
    <property type="project" value="TreeGrafter"/>
</dbReference>
<reference evidence="6 7" key="1">
    <citation type="submission" date="2019-02" db="EMBL/GenBank/DDBJ databases">
        <title>Deep-cultivation of Planctomycetes and their phenomic and genomic characterization uncovers novel biology.</title>
        <authorList>
            <person name="Wiegand S."/>
            <person name="Jogler M."/>
            <person name="Boedeker C."/>
            <person name="Pinto D."/>
            <person name="Vollmers J."/>
            <person name="Rivas-Marin E."/>
            <person name="Kohn T."/>
            <person name="Peeters S.H."/>
            <person name="Heuer A."/>
            <person name="Rast P."/>
            <person name="Oberbeckmann S."/>
            <person name="Bunk B."/>
            <person name="Jeske O."/>
            <person name="Meyerdierks A."/>
            <person name="Storesund J.E."/>
            <person name="Kallscheuer N."/>
            <person name="Luecker S."/>
            <person name="Lage O.M."/>
            <person name="Pohl T."/>
            <person name="Merkel B.J."/>
            <person name="Hornburger P."/>
            <person name="Mueller R.-W."/>
            <person name="Bruemmer F."/>
            <person name="Labrenz M."/>
            <person name="Spormann A.M."/>
            <person name="Op Den Camp H."/>
            <person name="Overmann J."/>
            <person name="Amann R."/>
            <person name="Jetten M.S.M."/>
            <person name="Mascher T."/>
            <person name="Medema M.H."/>
            <person name="Devos D.P."/>
            <person name="Kaster A.-K."/>
            <person name="Ovreas L."/>
            <person name="Rohde M."/>
            <person name="Galperin M.Y."/>
            <person name="Jogler C."/>
        </authorList>
    </citation>
    <scope>NUCLEOTIDE SEQUENCE [LARGE SCALE GENOMIC DNA]</scope>
    <source>
        <strain evidence="6 7">KOR34</strain>
    </source>
</reference>
<evidence type="ECO:0000256" key="3">
    <source>
        <dbReference type="SAM" id="SignalP"/>
    </source>
</evidence>
<evidence type="ECO:0000313" key="6">
    <source>
        <dbReference type="EMBL" id="TWT29586.1"/>
    </source>
</evidence>
<dbReference type="Pfam" id="PF25954">
    <property type="entry name" value="Beta-barrel_RND_2"/>
    <property type="match status" value="1"/>
</dbReference>
<keyword evidence="3" id="KW-0732">Signal</keyword>
<organism evidence="6 7">
    <name type="scientific">Posidoniimonas corsicana</name>
    <dbReference type="NCBI Taxonomy" id="1938618"/>
    <lineage>
        <taxon>Bacteria</taxon>
        <taxon>Pseudomonadati</taxon>
        <taxon>Planctomycetota</taxon>
        <taxon>Planctomycetia</taxon>
        <taxon>Pirellulales</taxon>
        <taxon>Lacipirellulaceae</taxon>
        <taxon>Posidoniimonas</taxon>
    </lineage>
</organism>
<dbReference type="Gene3D" id="2.40.50.100">
    <property type="match status" value="1"/>
</dbReference>
<keyword evidence="1" id="KW-0813">Transport</keyword>
<evidence type="ECO:0000256" key="2">
    <source>
        <dbReference type="SAM" id="Coils"/>
    </source>
</evidence>
<dbReference type="InterPro" id="IPR058792">
    <property type="entry name" value="Beta-barrel_RND_2"/>
</dbReference>
<dbReference type="PANTHER" id="PTHR30097:SF4">
    <property type="entry name" value="SLR6042 PROTEIN"/>
    <property type="match status" value="1"/>
</dbReference>
<keyword evidence="2" id="KW-0175">Coiled coil</keyword>